<dbReference type="Pfam" id="PF00005">
    <property type="entry name" value="ABC_tran"/>
    <property type="match status" value="1"/>
</dbReference>
<dbReference type="InterPro" id="IPR003593">
    <property type="entry name" value="AAA+_ATPase"/>
</dbReference>
<dbReference type="Gene3D" id="3.40.50.300">
    <property type="entry name" value="P-loop containing nucleotide triphosphate hydrolases"/>
    <property type="match status" value="1"/>
</dbReference>
<organism evidence="7 8">
    <name type="scientific">Anaerocolumna cellulosilytica</name>
    <dbReference type="NCBI Taxonomy" id="433286"/>
    <lineage>
        <taxon>Bacteria</taxon>
        <taxon>Bacillati</taxon>
        <taxon>Bacillota</taxon>
        <taxon>Clostridia</taxon>
        <taxon>Lachnospirales</taxon>
        <taxon>Lachnospiraceae</taxon>
        <taxon>Anaerocolumna</taxon>
    </lineage>
</organism>
<dbReference type="InterPro" id="IPR027417">
    <property type="entry name" value="P-loop_NTPase"/>
</dbReference>
<evidence type="ECO:0000256" key="3">
    <source>
        <dbReference type="ARBA" id="ARBA00022741"/>
    </source>
</evidence>
<dbReference type="GO" id="GO:0005886">
    <property type="term" value="C:plasma membrane"/>
    <property type="evidence" value="ECO:0007669"/>
    <property type="project" value="UniProtKB-SubCell"/>
</dbReference>
<keyword evidence="5" id="KW-1133">Transmembrane helix</keyword>
<keyword evidence="8" id="KW-1185">Reference proteome</keyword>
<dbReference type="SUPFAM" id="SSF90123">
    <property type="entry name" value="ABC transporter transmembrane region"/>
    <property type="match status" value="1"/>
</dbReference>
<accession>A0A6S6R659</accession>
<dbReference type="Proteomes" id="UP000515561">
    <property type="component" value="Chromosome"/>
</dbReference>
<dbReference type="InterPro" id="IPR003439">
    <property type="entry name" value="ABC_transporter-like_ATP-bd"/>
</dbReference>
<dbReference type="Gene3D" id="1.20.1560.10">
    <property type="entry name" value="ABC transporter type 1, transmembrane domain"/>
    <property type="match status" value="1"/>
</dbReference>
<dbReference type="CDD" id="cd03228">
    <property type="entry name" value="ABCC_MRP_Like"/>
    <property type="match status" value="1"/>
</dbReference>
<evidence type="ECO:0000256" key="1">
    <source>
        <dbReference type="ARBA" id="ARBA00004651"/>
    </source>
</evidence>
<dbReference type="CDD" id="cd07346">
    <property type="entry name" value="ABC_6TM_exporters"/>
    <property type="match status" value="1"/>
</dbReference>
<protein>
    <submittedName>
        <fullName evidence="7">Uncharacterized protein</fullName>
    </submittedName>
</protein>
<dbReference type="PROSITE" id="PS50893">
    <property type="entry name" value="ABC_TRANSPORTER_2"/>
    <property type="match status" value="1"/>
</dbReference>
<reference evidence="7 8" key="1">
    <citation type="journal article" date="2016" name="Int. J. Syst. Evol. Microbiol.">
        <title>Descriptions of Anaerotaenia torta gen. nov., sp. nov. and Anaerocolumna cellulosilytica gen. nov., sp. nov. isolated from a methanogenic reactor of cattle waste.</title>
        <authorList>
            <person name="Uek A."/>
            <person name="Ohtaki Y."/>
            <person name="Kaku N."/>
            <person name="Ueki K."/>
        </authorList>
    </citation>
    <scope>NUCLEOTIDE SEQUENCE [LARGE SCALE GENOMIC DNA]</scope>
    <source>
        <strain evidence="7 8">SN021</strain>
    </source>
</reference>
<keyword evidence="3" id="KW-0547">Nucleotide-binding</keyword>
<evidence type="ECO:0000256" key="6">
    <source>
        <dbReference type="ARBA" id="ARBA00023136"/>
    </source>
</evidence>
<dbReference type="PANTHER" id="PTHR43394">
    <property type="entry name" value="ATP-DEPENDENT PERMEASE MDL1, MITOCHONDRIAL"/>
    <property type="match status" value="1"/>
</dbReference>
<evidence type="ECO:0000313" key="8">
    <source>
        <dbReference type="Proteomes" id="UP000515561"/>
    </source>
</evidence>
<proteinExistence type="predicted"/>
<dbReference type="PANTHER" id="PTHR43394:SF1">
    <property type="entry name" value="ATP-BINDING CASSETTE SUB-FAMILY B MEMBER 10, MITOCHONDRIAL"/>
    <property type="match status" value="1"/>
</dbReference>
<gene>
    <name evidence="7" type="ORF">acsn021_23740</name>
</gene>
<dbReference type="RefSeq" id="WP_243167745.1">
    <property type="nucleotide sequence ID" value="NZ_AP023367.1"/>
</dbReference>
<dbReference type="InterPro" id="IPR039421">
    <property type="entry name" value="Type_1_exporter"/>
</dbReference>
<evidence type="ECO:0000313" key="7">
    <source>
        <dbReference type="EMBL" id="BCJ94805.1"/>
    </source>
</evidence>
<dbReference type="AlphaFoldDB" id="A0A6S6R659"/>
<dbReference type="KEGG" id="acel:acsn021_23740"/>
<dbReference type="PROSITE" id="PS50929">
    <property type="entry name" value="ABC_TM1F"/>
    <property type="match status" value="1"/>
</dbReference>
<name>A0A6S6R659_9FIRM</name>
<sequence>MDKNFILFIKQYAMKKTLIPLYFIITLFIIFDAGISLIRPKLQGQIVDELSVPDKSTFTYFLIRLVLFLIMLLANYIITYLQRYMASLASEEVAADVRQSIHDKLGIVSPSFFKKMKISDILLKTDKDISIIKQCGITSIITLVSNVVTLIIIIPYMFLIHMKIALAVVLLTSSIPFISRIVGKKIKKTSEKVLQGYNDMTNVLNNSYNNWFMVRLFQCYEYVHLRYYDENQKYKKCTNHQNFIYFLNTIITLVVQFIGTVIIWLVGAKEVFENRMTIGTIMILMNYQAIIMNPIINIASFSNEYHTSIVALNDVFTVLSYPNLSNHKLLLQGEVSTIELKNVNFGFDNVEHNILNNINGYFETGKIYGISGKSGQGKSTLFKLLAGILEPKDGSILINGISLCEYNLESYWNRLGYVMQKSMFFEDTIIQNMNLTNKATFEQIQAICEDLDIYDDVNSLEDRWNTILKVEPPNFSEGQMRRIDIARNILKFPQILVFDEAVSNIDGIRREKFYKLLKKISKDRIIIMSTHNQSELEQANVIYELTDKEMVLVK</sequence>
<evidence type="ECO:0000256" key="2">
    <source>
        <dbReference type="ARBA" id="ARBA00022692"/>
    </source>
</evidence>
<dbReference type="GO" id="GO:0015421">
    <property type="term" value="F:ABC-type oligopeptide transporter activity"/>
    <property type="evidence" value="ECO:0007669"/>
    <property type="project" value="TreeGrafter"/>
</dbReference>
<evidence type="ECO:0000256" key="4">
    <source>
        <dbReference type="ARBA" id="ARBA00022840"/>
    </source>
</evidence>
<dbReference type="GO" id="GO:0005524">
    <property type="term" value="F:ATP binding"/>
    <property type="evidence" value="ECO:0007669"/>
    <property type="project" value="UniProtKB-KW"/>
</dbReference>
<dbReference type="InterPro" id="IPR036640">
    <property type="entry name" value="ABC1_TM_sf"/>
</dbReference>
<keyword evidence="6" id="KW-0472">Membrane</keyword>
<dbReference type="EMBL" id="AP023367">
    <property type="protein sequence ID" value="BCJ94805.1"/>
    <property type="molecule type" value="Genomic_DNA"/>
</dbReference>
<dbReference type="GO" id="GO:0016887">
    <property type="term" value="F:ATP hydrolysis activity"/>
    <property type="evidence" value="ECO:0007669"/>
    <property type="project" value="InterPro"/>
</dbReference>
<evidence type="ECO:0000256" key="5">
    <source>
        <dbReference type="ARBA" id="ARBA00022989"/>
    </source>
</evidence>
<dbReference type="SUPFAM" id="SSF52540">
    <property type="entry name" value="P-loop containing nucleoside triphosphate hydrolases"/>
    <property type="match status" value="1"/>
</dbReference>
<keyword evidence="4" id="KW-0067">ATP-binding</keyword>
<dbReference type="Pfam" id="PF00664">
    <property type="entry name" value="ABC_membrane"/>
    <property type="match status" value="1"/>
</dbReference>
<dbReference type="SMART" id="SM00382">
    <property type="entry name" value="AAA"/>
    <property type="match status" value="1"/>
</dbReference>
<dbReference type="InterPro" id="IPR011527">
    <property type="entry name" value="ABC1_TM_dom"/>
</dbReference>
<comment type="subcellular location">
    <subcellularLocation>
        <location evidence="1">Cell membrane</location>
        <topology evidence="1">Multi-pass membrane protein</topology>
    </subcellularLocation>
</comment>
<keyword evidence="2" id="KW-0812">Transmembrane</keyword>